<evidence type="ECO:0000256" key="4">
    <source>
        <dbReference type="ARBA" id="ARBA00023002"/>
    </source>
</evidence>
<feature type="domain" description="NADH:flavin oxidoreductase/NADH oxidase N-terminal" evidence="5">
    <location>
        <begin position="8"/>
        <end position="362"/>
    </location>
</feature>
<dbReference type="GO" id="GO:0016491">
    <property type="term" value="F:oxidoreductase activity"/>
    <property type="evidence" value="ECO:0007669"/>
    <property type="project" value="UniProtKB-KW"/>
</dbReference>
<keyword evidence="2" id="KW-0285">Flavoprotein</keyword>
<protein>
    <recommendedName>
        <fullName evidence="5">NADH:flavin oxidoreductase/NADH oxidase N-terminal domain-containing protein</fullName>
    </recommendedName>
</protein>
<dbReference type="Gene3D" id="3.20.20.70">
    <property type="entry name" value="Aldolase class I"/>
    <property type="match status" value="1"/>
</dbReference>
<dbReference type="OrthoDB" id="1663137at2759"/>
<dbReference type="CDD" id="cd04733">
    <property type="entry name" value="OYE_like_2_FMN"/>
    <property type="match status" value="1"/>
</dbReference>
<dbReference type="EMBL" id="LHQQ01000048">
    <property type="protein sequence ID" value="KOS45137.1"/>
    <property type="molecule type" value="Genomic_DNA"/>
</dbReference>
<keyword evidence="4" id="KW-0560">Oxidoreductase</keyword>
<organism evidence="6 7">
    <name type="scientific">Penicillium nordicum</name>
    <dbReference type="NCBI Taxonomy" id="229535"/>
    <lineage>
        <taxon>Eukaryota</taxon>
        <taxon>Fungi</taxon>
        <taxon>Dikarya</taxon>
        <taxon>Ascomycota</taxon>
        <taxon>Pezizomycotina</taxon>
        <taxon>Eurotiomycetes</taxon>
        <taxon>Eurotiomycetidae</taxon>
        <taxon>Eurotiales</taxon>
        <taxon>Aspergillaceae</taxon>
        <taxon>Penicillium</taxon>
    </lineage>
</organism>
<sequence length="422" mass="45385">MPSPLADPVKLPCGLVLPNRLSKAAMAEMLAKTNEPTSSLVDAYEQWSDGGWGSILTGNVQVDVNHMGSPFDPALHNEYKDSETNSALVAQWKKYADTCQKHGTPAIAQICHPGRQSFRVSGHRGIFAPTLAPSAVPIKVGNSYLESLIGCLVWSGPKEMTTQDVERVIRQFVDTARLMADAGFSGVELHGAHGYLIDQFLNGKTNLRTDAYGGTAEKRTRFVLEILSQTRKVVPSTFAIGIKLNSADHSSATFEETMTQIALIAEAGIDFMEISGGSYEDPKMMGRGKANPAVAPKSARTAAREAFFLEFSKEVRLRHPKLVLMLTGGFRSRAGAEAAIRDGACDLVGIGRPAAIDPGFPRLLLDESVGDDEASMVLNNVAVPWYMQFLPLHLVGAGAESTYYSGQIHSLGKGIATIAPPL</sequence>
<evidence type="ECO:0000256" key="3">
    <source>
        <dbReference type="ARBA" id="ARBA00022643"/>
    </source>
</evidence>
<dbReference type="PANTHER" id="PTHR43656">
    <property type="entry name" value="BINDING OXIDOREDUCTASE, PUTATIVE (AFU_ORTHOLOGUE AFUA_2G08260)-RELATED"/>
    <property type="match status" value="1"/>
</dbReference>
<comment type="caution">
    <text evidence="6">The sequence shown here is derived from an EMBL/GenBank/DDBJ whole genome shotgun (WGS) entry which is preliminary data.</text>
</comment>
<evidence type="ECO:0000313" key="7">
    <source>
        <dbReference type="Proteomes" id="UP000037696"/>
    </source>
</evidence>
<dbReference type="InterPro" id="IPR051799">
    <property type="entry name" value="NADH_flavin_oxidoreductase"/>
</dbReference>
<comment type="similarity">
    <text evidence="1">Belongs to the NADH:flavin oxidoreductase/NADH oxidase family.</text>
</comment>
<dbReference type="AlphaFoldDB" id="A0A0M8P7H6"/>
<dbReference type="GO" id="GO:0010181">
    <property type="term" value="F:FMN binding"/>
    <property type="evidence" value="ECO:0007669"/>
    <property type="project" value="InterPro"/>
</dbReference>
<dbReference type="Pfam" id="PF00724">
    <property type="entry name" value="Oxidored_FMN"/>
    <property type="match status" value="1"/>
</dbReference>
<dbReference type="InterPro" id="IPR001155">
    <property type="entry name" value="OxRdtase_FMN_N"/>
</dbReference>
<name>A0A0M8P7H6_9EURO</name>
<evidence type="ECO:0000256" key="2">
    <source>
        <dbReference type="ARBA" id="ARBA00022630"/>
    </source>
</evidence>
<evidence type="ECO:0000313" key="6">
    <source>
        <dbReference type="EMBL" id="KOS45137.1"/>
    </source>
</evidence>
<dbReference type="STRING" id="229535.A0A0M8P7H6"/>
<proteinExistence type="inferred from homology"/>
<accession>A0A0M8P7H6</accession>
<dbReference type="SUPFAM" id="SSF51395">
    <property type="entry name" value="FMN-linked oxidoreductases"/>
    <property type="match status" value="1"/>
</dbReference>
<dbReference type="InterPro" id="IPR013785">
    <property type="entry name" value="Aldolase_TIM"/>
</dbReference>
<reference evidence="6 7" key="1">
    <citation type="submission" date="2015-08" db="EMBL/GenBank/DDBJ databases">
        <title>Genome sequencing of Penicillium nordicum.</title>
        <authorList>
            <person name="Nguyen H.D."/>
            <person name="Seifert K.A."/>
        </authorList>
    </citation>
    <scope>NUCLEOTIDE SEQUENCE [LARGE SCALE GENOMIC DNA]</scope>
    <source>
        <strain evidence="6 7">DAOMC 185683</strain>
    </source>
</reference>
<keyword evidence="3" id="KW-0288">FMN</keyword>
<dbReference type="PANTHER" id="PTHR43656:SF2">
    <property type="entry name" value="BINDING OXIDOREDUCTASE, PUTATIVE (AFU_ORTHOLOGUE AFUA_2G08260)-RELATED"/>
    <property type="match status" value="1"/>
</dbReference>
<evidence type="ECO:0000259" key="5">
    <source>
        <dbReference type="Pfam" id="PF00724"/>
    </source>
</evidence>
<dbReference type="Proteomes" id="UP000037696">
    <property type="component" value="Unassembled WGS sequence"/>
</dbReference>
<keyword evidence="7" id="KW-1185">Reference proteome</keyword>
<gene>
    <name evidence="6" type="ORF">ACN38_g3907</name>
</gene>
<evidence type="ECO:0000256" key="1">
    <source>
        <dbReference type="ARBA" id="ARBA00005979"/>
    </source>
</evidence>